<dbReference type="InParanoid" id="A2E5R1"/>
<sequence>MQDFEAIITDFENQLAKADDVLYDSVDIFQIVSNSLSVLKILNSNLPIELYVQVHSECLTYFSAFQKCISDKNKFSQEQLQKAFDFAFQNEILIPRLYTALLISSATEDINQINKALGSLISVFHPLRGIALRFTAVTLFSRKPNLISNFAQINFDEILLLVPQSLKLYPDSVKQVSEWLTPNISVALFFKDSRDLLIQHFFAASKSVNQPDISTAILTTIEQNIEPQTLVQNFNNFQNSINYIGHPEKTSELVENIVRHSPNSALGFNFIKIINNRNDFSLLVTQLALDSNDYETVKNCAALWPYDDVFKLIFSKCGHNKFANIVPNIPKSTPITEVFLETANDDVLPTAFRKVLENEMSKRSSTLNDDITKFVSTYELSESFLRTVFDEPYIPYGETMLKSIVNQCVRNKMDYKFALNLVKASANVPDKTKVSILCEILPPNEINEILQYVTDLEGFQSLLPHLSAFDVTSEIIIELNKKFLTDVTFDIYSLAVCAYFNKGFVEESIDVMKSYVILDHQCQSIESQLDIYFNALSLISILSGSDQKVINFGTEVLAHIKNVVDYLGNLDFPIATPDKVKDWLEILTVSNSHIYSYDFAIISNIFDKYK</sequence>
<dbReference type="RefSeq" id="XP_001324204.1">
    <property type="nucleotide sequence ID" value="XM_001324169.1"/>
</dbReference>
<reference evidence="1" key="2">
    <citation type="journal article" date="2007" name="Science">
        <title>Draft genome sequence of the sexually transmitted pathogen Trichomonas vaginalis.</title>
        <authorList>
            <person name="Carlton J.M."/>
            <person name="Hirt R.P."/>
            <person name="Silva J.C."/>
            <person name="Delcher A.L."/>
            <person name="Schatz M."/>
            <person name="Zhao Q."/>
            <person name="Wortman J.R."/>
            <person name="Bidwell S.L."/>
            <person name="Alsmark U.C.M."/>
            <person name="Besteiro S."/>
            <person name="Sicheritz-Ponten T."/>
            <person name="Noel C.J."/>
            <person name="Dacks J.B."/>
            <person name="Foster P.G."/>
            <person name="Simillion C."/>
            <person name="Van de Peer Y."/>
            <person name="Miranda-Saavedra D."/>
            <person name="Barton G.J."/>
            <person name="Westrop G.D."/>
            <person name="Mueller S."/>
            <person name="Dessi D."/>
            <person name="Fiori P.L."/>
            <person name="Ren Q."/>
            <person name="Paulsen I."/>
            <person name="Zhang H."/>
            <person name="Bastida-Corcuera F.D."/>
            <person name="Simoes-Barbosa A."/>
            <person name="Brown M.T."/>
            <person name="Hayes R.D."/>
            <person name="Mukherjee M."/>
            <person name="Okumura C.Y."/>
            <person name="Schneider R."/>
            <person name="Smith A.J."/>
            <person name="Vanacova S."/>
            <person name="Villalvazo M."/>
            <person name="Haas B.J."/>
            <person name="Pertea M."/>
            <person name="Feldblyum T.V."/>
            <person name="Utterback T.R."/>
            <person name="Shu C.L."/>
            <person name="Osoegawa K."/>
            <person name="de Jong P.J."/>
            <person name="Hrdy I."/>
            <person name="Horvathova L."/>
            <person name="Zubacova Z."/>
            <person name="Dolezal P."/>
            <person name="Malik S.B."/>
            <person name="Logsdon J.M. Jr."/>
            <person name="Henze K."/>
            <person name="Gupta A."/>
            <person name="Wang C.C."/>
            <person name="Dunne R.L."/>
            <person name="Upcroft J.A."/>
            <person name="Upcroft P."/>
            <person name="White O."/>
            <person name="Salzberg S.L."/>
            <person name="Tang P."/>
            <person name="Chiu C.-H."/>
            <person name="Lee Y.-S."/>
            <person name="Embley T.M."/>
            <person name="Coombs G.H."/>
            <person name="Mottram J.C."/>
            <person name="Tachezy J."/>
            <person name="Fraser-Liggett C.M."/>
            <person name="Johnson P.J."/>
        </authorList>
    </citation>
    <scope>NUCLEOTIDE SEQUENCE [LARGE SCALE GENOMIC DNA]</scope>
    <source>
        <strain evidence="1">G3</strain>
    </source>
</reference>
<name>A2E5R1_TRIV3</name>
<dbReference type="EMBL" id="DS113309">
    <property type="protein sequence ID" value="EAY11981.1"/>
    <property type="molecule type" value="Genomic_DNA"/>
</dbReference>
<evidence type="ECO:0000313" key="2">
    <source>
        <dbReference type="Proteomes" id="UP000001542"/>
    </source>
</evidence>
<dbReference type="KEGG" id="tva:4769941"/>
<accession>A2E5R1</accession>
<keyword evidence="2" id="KW-1185">Reference proteome</keyword>
<dbReference type="AlphaFoldDB" id="A2E5R1"/>
<protein>
    <submittedName>
        <fullName evidence="1">Uncharacterized protein</fullName>
    </submittedName>
</protein>
<reference evidence="1" key="1">
    <citation type="submission" date="2006-10" db="EMBL/GenBank/DDBJ databases">
        <authorList>
            <person name="Amadeo P."/>
            <person name="Zhao Q."/>
            <person name="Wortman J."/>
            <person name="Fraser-Liggett C."/>
            <person name="Carlton J."/>
        </authorList>
    </citation>
    <scope>NUCLEOTIDE SEQUENCE</scope>
    <source>
        <strain evidence="1">G3</strain>
    </source>
</reference>
<dbReference type="VEuPathDB" id="TrichDB:TVAG_271640"/>
<proteinExistence type="predicted"/>
<dbReference type="VEuPathDB" id="TrichDB:TVAGG3_0257360"/>
<dbReference type="Proteomes" id="UP000001542">
    <property type="component" value="Unassembled WGS sequence"/>
</dbReference>
<organism evidence="1 2">
    <name type="scientific">Trichomonas vaginalis (strain ATCC PRA-98 / G3)</name>
    <dbReference type="NCBI Taxonomy" id="412133"/>
    <lineage>
        <taxon>Eukaryota</taxon>
        <taxon>Metamonada</taxon>
        <taxon>Parabasalia</taxon>
        <taxon>Trichomonadida</taxon>
        <taxon>Trichomonadidae</taxon>
        <taxon>Trichomonas</taxon>
    </lineage>
</organism>
<evidence type="ECO:0000313" key="1">
    <source>
        <dbReference type="EMBL" id="EAY11981.1"/>
    </source>
</evidence>
<gene>
    <name evidence="1" type="ORF">TVAG_271640</name>
</gene>
<dbReference type="OrthoDB" id="10636621at2759"/>